<reference evidence="3" key="1">
    <citation type="journal article" date="2014" name="Proc. Natl. Acad. Sci. U.S.A.">
        <title>Extensive sampling of basidiomycete genomes demonstrates inadequacy of the white-rot/brown-rot paradigm for wood decay fungi.</title>
        <authorList>
            <person name="Riley R."/>
            <person name="Salamov A.A."/>
            <person name="Brown D.W."/>
            <person name="Nagy L.G."/>
            <person name="Floudas D."/>
            <person name="Held B.W."/>
            <person name="Levasseur A."/>
            <person name="Lombard V."/>
            <person name="Morin E."/>
            <person name="Otillar R."/>
            <person name="Lindquist E.A."/>
            <person name="Sun H."/>
            <person name="LaButti K.M."/>
            <person name="Schmutz J."/>
            <person name="Jabbour D."/>
            <person name="Luo H."/>
            <person name="Baker S.E."/>
            <person name="Pisabarro A.G."/>
            <person name="Walton J.D."/>
            <person name="Blanchette R.A."/>
            <person name="Henrissat B."/>
            <person name="Martin F."/>
            <person name="Cullen D."/>
            <person name="Hibbett D.S."/>
            <person name="Grigoriev I.V."/>
        </authorList>
    </citation>
    <scope>NUCLEOTIDE SEQUENCE [LARGE SCALE GENOMIC DNA]</scope>
    <source>
        <strain evidence="3">CBS 339.88</strain>
    </source>
</reference>
<proteinExistence type="predicted"/>
<dbReference type="STRING" id="685588.A0A067S6T6"/>
<gene>
    <name evidence="2" type="ORF">GALMADRAFT_1155674</name>
</gene>
<dbReference type="HOGENOM" id="CLU_1865264_0_0_1"/>
<organism evidence="2 3">
    <name type="scientific">Galerina marginata (strain CBS 339.88)</name>
    <dbReference type="NCBI Taxonomy" id="685588"/>
    <lineage>
        <taxon>Eukaryota</taxon>
        <taxon>Fungi</taxon>
        <taxon>Dikarya</taxon>
        <taxon>Basidiomycota</taxon>
        <taxon>Agaricomycotina</taxon>
        <taxon>Agaricomycetes</taxon>
        <taxon>Agaricomycetidae</taxon>
        <taxon>Agaricales</taxon>
        <taxon>Agaricineae</taxon>
        <taxon>Strophariaceae</taxon>
        <taxon>Galerina</taxon>
    </lineage>
</organism>
<name>A0A067S6T6_GALM3</name>
<feature type="compositionally biased region" description="Acidic residues" evidence="1">
    <location>
        <begin position="76"/>
        <end position="89"/>
    </location>
</feature>
<dbReference type="AlphaFoldDB" id="A0A067S6T6"/>
<dbReference type="EMBL" id="KL142423">
    <property type="protein sequence ID" value="KDR66496.1"/>
    <property type="molecule type" value="Genomic_DNA"/>
</dbReference>
<sequence>MSVLVVDEQAMPVVTRLNAPKRRRQNVSTMSNHLAICGFNQMDEKDTPRRPVTMNWRDSRATINQRTASSKKAADELSEYESEEEDDDNALASPADPGDDPLKWLDDGFPDLFGFECFDLATQFDIARYVQILADGV</sequence>
<keyword evidence="3" id="KW-1185">Reference proteome</keyword>
<dbReference type="Proteomes" id="UP000027222">
    <property type="component" value="Unassembled WGS sequence"/>
</dbReference>
<evidence type="ECO:0000256" key="1">
    <source>
        <dbReference type="SAM" id="MobiDB-lite"/>
    </source>
</evidence>
<accession>A0A067S6T6</accession>
<feature type="region of interest" description="Disordered" evidence="1">
    <location>
        <begin position="57"/>
        <end position="103"/>
    </location>
</feature>
<dbReference type="OrthoDB" id="3236755at2759"/>
<evidence type="ECO:0000313" key="3">
    <source>
        <dbReference type="Proteomes" id="UP000027222"/>
    </source>
</evidence>
<feature type="compositionally biased region" description="Polar residues" evidence="1">
    <location>
        <begin position="61"/>
        <end position="70"/>
    </location>
</feature>
<protein>
    <submittedName>
        <fullName evidence="2">Uncharacterized protein</fullName>
    </submittedName>
</protein>
<evidence type="ECO:0000313" key="2">
    <source>
        <dbReference type="EMBL" id="KDR66496.1"/>
    </source>
</evidence>